<proteinExistence type="predicted"/>
<reference evidence="2 3" key="1">
    <citation type="submission" date="2023-08" db="EMBL/GenBank/DDBJ databases">
        <authorList>
            <person name="Du S."/>
            <person name="Wu Z."/>
            <person name="Wu Y."/>
            <person name="Yang M."/>
            <person name="Shao J."/>
            <person name="Liu H."/>
            <person name="Zhao Y."/>
            <person name="Zhang Z."/>
        </authorList>
    </citation>
    <scope>NUCLEOTIDE SEQUENCE [LARGE SCALE GENOMIC DNA]</scope>
</reference>
<feature type="region of interest" description="Disordered" evidence="1">
    <location>
        <begin position="51"/>
        <end position="77"/>
    </location>
</feature>
<name>A0AAX3ZXT4_9CAUD</name>
<sequence length="77" mass="8467">MSSQKELMEMLHKVLAEQLLARVSDPEAKASDLNVARQFLKDNNIDGVATEGSPLGNLVASLPDFNDEDSDPSEMRH</sequence>
<evidence type="ECO:0000313" key="3">
    <source>
        <dbReference type="Proteomes" id="UP001302325"/>
    </source>
</evidence>
<dbReference type="Pfam" id="PF11123">
    <property type="entry name" value="DNA_Packaging_2"/>
    <property type="match status" value="1"/>
</dbReference>
<feature type="compositionally biased region" description="Acidic residues" evidence="1">
    <location>
        <begin position="65"/>
        <end position="77"/>
    </location>
</feature>
<protein>
    <submittedName>
        <fullName evidence="2">DNA maturase A</fullName>
    </submittedName>
</protein>
<organism evidence="2 3">
    <name type="scientific">Roseobacter phage CRP-113</name>
    <dbReference type="NCBI Taxonomy" id="3072841"/>
    <lineage>
        <taxon>Viruses</taxon>
        <taxon>Duplodnaviria</taxon>
        <taxon>Heunggongvirae</taxon>
        <taxon>Uroviricota</taxon>
        <taxon>Caudoviricetes</taxon>
        <taxon>Autographivirales</taxon>
        <taxon>Autographivirales incertae sedis</taxon>
        <taxon>Oceanidvirus</taxon>
        <taxon>Oceanidvirus CRP113</taxon>
    </lineage>
</organism>
<dbReference type="EMBL" id="OR420755">
    <property type="protein sequence ID" value="WMM95862.1"/>
    <property type="molecule type" value="Genomic_DNA"/>
</dbReference>
<dbReference type="Proteomes" id="UP001302325">
    <property type="component" value="Segment"/>
</dbReference>
<evidence type="ECO:0000256" key="1">
    <source>
        <dbReference type="SAM" id="MobiDB-lite"/>
    </source>
</evidence>
<gene>
    <name evidence="2" type="ORF">CRP113_gp45</name>
</gene>
<keyword evidence="3" id="KW-1185">Reference proteome</keyword>
<evidence type="ECO:0000313" key="2">
    <source>
        <dbReference type="EMBL" id="WMM95862.1"/>
    </source>
</evidence>
<dbReference type="InterPro" id="IPR024345">
    <property type="entry name" value="DNA_matur_Phage_T7-like"/>
</dbReference>
<accession>A0AAX3ZXT4</accession>